<accession>A0A5Q5BFG7</accession>
<name>A0A5Q5BFG7_MYCSS</name>
<sequence>MEVMAESIDVAHPPQALLNVINPALRTALRTPLGTALKQFMVVTFTGRKTGRRFSIPVSAHHLDGDLYVILEAKWKYNFRGGAPAEVTHSGNTAHMLGELITDPATVADIVHRVAENYGAKKAQQTMGLKFRGNIVPSKDEFQSAATRLGIAAIRLTPAP</sequence>
<evidence type="ECO:0008006" key="2">
    <source>
        <dbReference type="Google" id="ProtNLM"/>
    </source>
</evidence>
<protein>
    <recommendedName>
        <fullName evidence="2">DUF385 domain-containing protein</fullName>
    </recommendedName>
</protein>
<dbReference type="KEGG" id="mmc:Mmcs_0797"/>
<dbReference type="InterPro" id="IPR012349">
    <property type="entry name" value="Split_barrel_FMN-bd"/>
</dbReference>
<organism evidence="1">
    <name type="scientific">Mycobacterium sp. (strain MCS)</name>
    <dbReference type="NCBI Taxonomy" id="164756"/>
    <lineage>
        <taxon>Bacteria</taxon>
        <taxon>Bacillati</taxon>
        <taxon>Actinomycetota</taxon>
        <taxon>Actinomycetes</taxon>
        <taxon>Mycobacteriales</taxon>
        <taxon>Mycobacteriaceae</taxon>
        <taxon>Mycobacterium</taxon>
    </lineage>
</organism>
<dbReference type="EMBL" id="CP000384">
    <property type="protein sequence ID" value="ABG06916.1"/>
    <property type="molecule type" value="Genomic_DNA"/>
</dbReference>
<dbReference type="PIRSF" id="PIRSF021513">
    <property type="entry name" value="GrhN_RubW_prd"/>
    <property type="match status" value="1"/>
</dbReference>
<proteinExistence type="predicted"/>
<evidence type="ECO:0000313" key="1">
    <source>
        <dbReference type="EMBL" id="ABG06916.1"/>
    </source>
</evidence>
<reference evidence="1" key="1">
    <citation type="submission" date="2006-06" db="EMBL/GenBank/DDBJ databases">
        <title>Complete sequence of chromosome of Mycobacterium sp. MCS.</title>
        <authorList>
            <consortium name="US DOE Joint Genome Institute"/>
            <person name="Copeland A."/>
            <person name="Lucas S."/>
            <person name="Lapidus A."/>
            <person name="Barry K."/>
            <person name="Detter J.C."/>
            <person name="Glavina del Rio T."/>
            <person name="Hammon N."/>
            <person name="Israni S."/>
            <person name="Dalin E."/>
            <person name="Tice H."/>
            <person name="Pitluck S."/>
            <person name="Martinez M."/>
            <person name="Schmutz J."/>
            <person name="Larimer F."/>
            <person name="Land M."/>
            <person name="Hauser L."/>
            <person name="Kyrpides N."/>
            <person name="Kim E."/>
            <person name="Miller C.D."/>
            <person name="Hughes J.E."/>
            <person name="Anderson A.J."/>
            <person name="Sims R.C."/>
            <person name="Richardson P."/>
        </authorList>
    </citation>
    <scope>NUCLEOTIDE SEQUENCE [LARGE SCALE GENOMIC DNA]</scope>
    <source>
        <strain evidence="1">MCS</strain>
    </source>
</reference>
<dbReference type="AlphaFoldDB" id="A0A5Q5BFG7"/>
<gene>
    <name evidence="1" type="ordered locus">Mmcs_0797</name>
</gene>
<dbReference type="InterPro" id="IPR016791">
    <property type="entry name" value="Polyketide_synth_GrhN/RubW_prd"/>
</dbReference>
<dbReference type="Gene3D" id="2.30.110.10">
    <property type="entry name" value="Electron Transport, Fmn-binding Protein, Chain A"/>
    <property type="match status" value="1"/>
</dbReference>